<name>A0A7H1VJW1_9FIRM</name>
<keyword evidence="1" id="KW-1133">Transmembrane helix</keyword>
<proteinExistence type="predicted"/>
<feature type="transmembrane region" description="Helical" evidence="1">
    <location>
        <begin position="7"/>
        <end position="26"/>
    </location>
</feature>
<dbReference type="Proteomes" id="UP000306409">
    <property type="component" value="Chromosome"/>
</dbReference>
<dbReference type="AlphaFoldDB" id="A0A7H1VJW1"/>
<organism evidence="2 3">
    <name type="scientific">Ruminiclostridium herbifermentans</name>
    <dbReference type="NCBI Taxonomy" id="2488810"/>
    <lineage>
        <taxon>Bacteria</taxon>
        <taxon>Bacillati</taxon>
        <taxon>Bacillota</taxon>
        <taxon>Clostridia</taxon>
        <taxon>Eubacteriales</taxon>
        <taxon>Oscillospiraceae</taxon>
        <taxon>Ruminiclostridium</taxon>
    </lineage>
</organism>
<accession>A0A7H1VJW1</accession>
<dbReference type="RefSeq" id="WP_171003620.1">
    <property type="nucleotide sequence ID" value="NZ_CP061336.1"/>
</dbReference>
<sequence length="56" mass="6466">MIVNIISYLAVIWISIYSISFGVWTWKNNNKFGGMMIMLISLISLALPGYFLFFVQ</sequence>
<keyword evidence="1" id="KW-0472">Membrane</keyword>
<keyword evidence="3" id="KW-1185">Reference proteome</keyword>
<dbReference type="EMBL" id="CP061336">
    <property type="protein sequence ID" value="QNU65673.1"/>
    <property type="molecule type" value="Genomic_DNA"/>
</dbReference>
<keyword evidence="1" id="KW-0812">Transmembrane</keyword>
<dbReference type="KEGG" id="rher:EHE19_012155"/>
<protein>
    <submittedName>
        <fullName evidence="2">Uncharacterized protein</fullName>
    </submittedName>
</protein>
<evidence type="ECO:0000313" key="2">
    <source>
        <dbReference type="EMBL" id="QNU65673.1"/>
    </source>
</evidence>
<evidence type="ECO:0000256" key="1">
    <source>
        <dbReference type="SAM" id="Phobius"/>
    </source>
</evidence>
<feature type="transmembrane region" description="Helical" evidence="1">
    <location>
        <begin position="32"/>
        <end position="55"/>
    </location>
</feature>
<evidence type="ECO:0000313" key="3">
    <source>
        <dbReference type="Proteomes" id="UP000306409"/>
    </source>
</evidence>
<gene>
    <name evidence="2" type="ORF">EHE19_012155</name>
</gene>
<reference evidence="2 3" key="1">
    <citation type="submission" date="2020-09" db="EMBL/GenBank/DDBJ databases">
        <title>Characterization and genome sequencing of Ruminiclostridium sp. nov. MA18.</title>
        <authorList>
            <person name="Rettenmaier R."/>
            <person name="Kowollik M.-L."/>
            <person name="Liebl W."/>
            <person name="Zverlov V."/>
        </authorList>
    </citation>
    <scope>NUCLEOTIDE SEQUENCE [LARGE SCALE GENOMIC DNA]</scope>
    <source>
        <strain evidence="2 3">MA18</strain>
    </source>
</reference>